<accession>A0A445MXJ4</accession>
<name>A0A445MXJ4_9BACT</name>
<reference evidence="1" key="1">
    <citation type="submission" date="2018-01" db="EMBL/GenBank/DDBJ databases">
        <authorList>
            <person name="Regsiter A."/>
            <person name="William W."/>
        </authorList>
    </citation>
    <scope>NUCLEOTIDE SEQUENCE</scope>
    <source>
        <strain evidence="1">TRIP AH-1</strain>
    </source>
</reference>
<proteinExistence type="predicted"/>
<gene>
    <name evidence="1" type="ORF">PITCH_A220021</name>
</gene>
<dbReference type="AlphaFoldDB" id="A0A445MXJ4"/>
<evidence type="ECO:0000313" key="1">
    <source>
        <dbReference type="EMBL" id="SPD74254.1"/>
    </source>
</evidence>
<organism evidence="1">
    <name type="scientific">uncultured Desulfobacterium sp</name>
    <dbReference type="NCBI Taxonomy" id="201089"/>
    <lineage>
        <taxon>Bacteria</taxon>
        <taxon>Pseudomonadati</taxon>
        <taxon>Thermodesulfobacteriota</taxon>
        <taxon>Desulfobacteria</taxon>
        <taxon>Desulfobacterales</taxon>
        <taxon>Desulfobacteriaceae</taxon>
        <taxon>Desulfobacterium</taxon>
        <taxon>environmental samples</taxon>
    </lineage>
</organism>
<protein>
    <submittedName>
        <fullName evidence="1">Uncharacterized protein</fullName>
    </submittedName>
</protein>
<dbReference type="EMBL" id="OJIN01000135">
    <property type="protein sequence ID" value="SPD74254.1"/>
    <property type="molecule type" value="Genomic_DNA"/>
</dbReference>
<sequence>MSAILWACVFSWTELDADIDQVCASNPDVAGNCLSDAVRVCVRGWTMV</sequence>